<protein>
    <submittedName>
        <fullName evidence="3">Glycosyltransferase family 4 protein</fullName>
    </submittedName>
</protein>
<sequence length="384" mass="43076">MPKKLIRITTVPDSLRGILSGQLKFMSDKYDVIAVSSEGQMLNEVKIHEGVRVVPLNMERTISPFKDLKALIQLYFLLKKEKPLIVHTHTPKAGILGMIAAKFAGVPHRLHTVGGLPLLLANGNKRKVLNLVEKVTYTCATEVFPNSFGLKEIILEHNFCSSSKLKVLANGSSNGVNIKHFDPSLFPENKNNELKSNLGIDKNDLVFIFIGRLVSDKGINEMIKAFKRLNKEVDLIKLVLVGPLESHLDPLQKKTIKEIESNNNIINLGLQQDVRPYFAIANVLVFPSHREGFPNVVMEAGAMGLPSIVSNINGCNEIIKEGENGWIIPVKDEEAIYNKMKYCIENPKEVGKAANNSRVLITSRYEQKIIWEAILEEYQKLEKY</sequence>
<feature type="domain" description="Glycosyltransferase subfamily 4-like N-terminal" evidence="2">
    <location>
        <begin position="25"/>
        <end position="143"/>
    </location>
</feature>
<dbReference type="EMBL" id="JBHMFB010000016">
    <property type="protein sequence ID" value="MFB9089857.1"/>
    <property type="molecule type" value="Genomic_DNA"/>
</dbReference>
<dbReference type="InterPro" id="IPR028098">
    <property type="entry name" value="Glyco_trans_4-like_N"/>
</dbReference>
<proteinExistence type="predicted"/>
<keyword evidence="4" id="KW-1185">Reference proteome</keyword>
<feature type="domain" description="Glycosyl transferase family 1" evidence="1">
    <location>
        <begin position="192"/>
        <end position="358"/>
    </location>
</feature>
<dbReference type="InterPro" id="IPR001296">
    <property type="entry name" value="Glyco_trans_1"/>
</dbReference>
<dbReference type="Pfam" id="PF00534">
    <property type="entry name" value="Glycos_transf_1"/>
    <property type="match status" value="1"/>
</dbReference>
<comment type="caution">
    <text evidence="3">The sequence shown here is derived from an EMBL/GenBank/DDBJ whole genome shotgun (WGS) entry which is preliminary data.</text>
</comment>
<dbReference type="Pfam" id="PF13477">
    <property type="entry name" value="Glyco_trans_4_2"/>
    <property type="match status" value="1"/>
</dbReference>
<dbReference type="CDD" id="cd03808">
    <property type="entry name" value="GT4_CapM-like"/>
    <property type="match status" value="1"/>
</dbReference>
<dbReference type="RefSeq" id="WP_290284115.1">
    <property type="nucleotide sequence ID" value="NZ_JAUFQN010000019.1"/>
</dbReference>
<evidence type="ECO:0000313" key="3">
    <source>
        <dbReference type="EMBL" id="MFB9089857.1"/>
    </source>
</evidence>
<dbReference type="PANTHER" id="PTHR12526">
    <property type="entry name" value="GLYCOSYLTRANSFERASE"/>
    <property type="match status" value="1"/>
</dbReference>
<organism evidence="3 4">
    <name type="scientific">Flavobacterium paronense</name>
    <dbReference type="NCBI Taxonomy" id="1392775"/>
    <lineage>
        <taxon>Bacteria</taxon>
        <taxon>Pseudomonadati</taxon>
        <taxon>Bacteroidota</taxon>
        <taxon>Flavobacteriia</taxon>
        <taxon>Flavobacteriales</taxon>
        <taxon>Flavobacteriaceae</taxon>
        <taxon>Flavobacterium</taxon>
    </lineage>
</organism>
<gene>
    <name evidence="3" type="ORF">ACFFUU_09615</name>
</gene>
<accession>A0ABV5GFI8</accession>
<dbReference type="Gene3D" id="3.40.50.2000">
    <property type="entry name" value="Glycogen Phosphorylase B"/>
    <property type="match status" value="2"/>
</dbReference>
<dbReference type="PANTHER" id="PTHR12526:SF630">
    <property type="entry name" value="GLYCOSYLTRANSFERASE"/>
    <property type="match status" value="1"/>
</dbReference>
<evidence type="ECO:0000259" key="2">
    <source>
        <dbReference type="Pfam" id="PF13477"/>
    </source>
</evidence>
<name>A0ABV5GFI8_9FLAO</name>
<evidence type="ECO:0000313" key="4">
    <source>
        <dbReference type="Proteomes" id="UP001589576"/>
    </source>
</evidence>
<evidence type="ECO:0000259" key="1">
    <source>
        <dbReference type="Pfam" id="PF00534"/>
    </source>
</evidence>
<reference evidence="3 4" key="1">
    <citation type="submission" date="2024-09" db="EMBL/GenBank/DDBJ databases">
        <authorList>
            <person name="Sun Q."/>
            <person name="Mori K."/>
        </authorList>
    </citation>
    <scope>NUCLEOTIDE SEQUENCE [LARGE SCALE GENOMIC DNA]</scope>
    <source>
        <strain evidence="3 4">CECT 8460</strain>
    </source>
</reference>
<dbReference type="Proteomes" id="UP001589576">
    <property type="component" value="Unassembled WGS sequence"/>
</dbReference>
<dbReference type="SUPFAM" id="SSF53756">
    <property type="entry name" value="UDP-Glycosyltransferase/glycogen phosphorylase"/>
    <property type="match status" value="1"/>
</dbReference>